<proteinExistence type="predicted"/>
<reference evidence="2 3" key="1">
    <citation type="submission" date="2022-07" db="EMBL/GenBank/DDBJ databases">
        <title>Novel species in genus cellulomonas.</title>
        <authorList>
            <person name="Ye L."/>
        </authorList>
    </citation>
    <scope>NUCLEOTIDE SEQUENCE [LARGE SCALE GENOMIC DNA]</scope>
    <source>
        <strain evidence="3">zg-B89</strain>
    </source>
</reference>
<dbReference type="EMBL" id="CP101987">
    <property type="protein sequence ID" value="UUI72720.1"/>
    <property type="molecule type" value="Genomic_DNA"/>
</dbReference>
<dbReference type="Proteomes" id="UP001316384">
    <property type="component" value="Chromosome"/>
</dbReference>
<dbReference type="RefSeq" id="WP_227578299.1">
    <property type="nucleotide sequence ID" value="NZ_CP101987.1"/>
</dbReference>
<accession>A0ABY5KSG2</accession>
<evidence type="ECO:0000313" key="3">
    <source>
        <dbReference type="Proteomes" id="UP001316384"/>
    </source>
</evidence>
<organism evidence="2 3">
    <name type="scientific">Cellulomonas xiejunii</name>
    <dbReference type="NCBI Taxonomy" id="2968083"/>
    <lineage>
        <taxon>Bacteria</taxon>
        <taxon>Bacillati</taxon>
        <taxon>Actinomycetota</taxon>
        <taxon>Actinomycetes</taxon>
        <taxon>Micrococcales</taxon>
        <taxon>Cellulomonadaceae</taxon>
        <taxon>Cellulomonas</taxon>
    </lineage>
</organism>
<name>A0ABY5KSG2_9CELL</name>
<sequence length="398" mass="41108">MGFIKAFAGALGGTFADQWKDFLTPPDGLAPTAAIFPAVPRGQNAGRGSNTKASDNIITNGSRIVVPEGVALLTFQDGQLTGLVAEPGGYEFRSQDPNSRSVFAGDGILASTVLTSWERFKFGGQPGSQQLAFYVNLKEIPNNRFGTQSEIYWDDAYLNAQVGAVTRGTYTLKIVDPILLVKGFVPLTYLTPGGPVFDFSDLDNPAASQLFTEVVGSLAGAFSRYTNDPSQGNRITRIQSDTVGLGVALAGAVEEGFHWTSERGLTIVKVAIAAIEYDEDTRALLSDVKKADALGGARGNSFLQQSVARGMQAAGEGGGGAANMAVLGLGLNAAGGAAGALQQPTAPAPASPAAPAPSAAAPAADDTVARLTQLKQLLDQGLITQGDYDAAKAKALGL</sequence>
<dbReference type="PANTHER" id="PTHR37826:SF2">
    <property type="entry name" value="ZINC-RIBBON DOMAIN-CONTAINING PROTEIN"/>
    <property type="match status" value="1"/>
</dbReference>
<dbReference type="CDD" id="cd03408">
    <property type="entry name" value="SPFH_like_u1"/>
    <property type="match status" value="1"/>
</dbReference>
<gene>
    <name evidence="2" type="ORF">NP048_04490</name>
</gene>
<dbReference type="PANTHER" id="PTHR37826">
    <property type="entry name" value="FLOTILLIN BAND_7_5 DOMAIN PROTEIN"/>
    <property type="match status" value="1"/>
</dbReference>
<feature type="region of interest" description="Disordered" evidence="1">
    <location>
        <begin position="340"/>
        <end position="364"/>
    </location>
</feature>
<dbReference type="InterPro" id="IPR033880">
    <property type="entry name" value="SPFH_YdjI"/>
</dbReference>
<feature type="compositionally biased region" description="Pro residues" evidence="1">
    <location>
        <begin position="346"/>
        <end position="355"/>
    </location>
</feature>
<evidence type="ECO:0000313" key="2">
    <source>
        <dbReference type="EMBL" id="UUI72720.1"/>
    </source>
</evidence>
<evidence type="ECO:0000256" key="1">
    <source>
        <dbReference type="SAM" id="MobiDB-lite"/>
    </source>
</evidence>
<protein>
    <submittedName>
        <fullName evidence="2">SPFH domain-containing protein</fullName>
    </submittedName>
</protein>
<keyword evidence="3" id="KW-1185">Reference proteome</keyword>